<gene>
    <name evidence="2" type="ORF">AVDCRST_MAG48-3748</name>
</gene>
<name>A0A6J4M053_9ACTN</name>
<sequence length="40" mass="4022">MRSRSAAARTVGTLPSSWSSSPSDGDRDPLVGSSGDAGRS</sequence>
<dbReference type="EMBL" id="CADCTS010000523">
    <property type="protein sequence ID" value="CAA9342804.1"/>
    <property type="molecule type" value="Genomic_DNA"/>
</dbReference>
<evidence type="ECO:0000313" key="2">
    <source>
        <dbReference type="EMBL" id="CAA9342804.1"/>
    </source>
</evidence>
<proteinExistence type="predicted"/>
<feature type="region of interest" description="Disordered" evidence="1">
    <location>
        <begin position="1"/>
        <end position="40"/>
    </location>
</feature>
<dbReference type="AlphaFoldDB" id="A0A6J4M053"/>
<reference evidence="2" key="1">
    <citation type="submission" date="2020-02" db="EMBL/GenBank/DDBJ databases">
        <authorList>
            <person name="Meier V. D."/>
        </authorList>
    </citation>
    <scope>NUCLEOTIDE SEQUENCE</scope>
    <source>
        <strain evidence="2">AVDCRST_MAG48</strain>
    </source>
</reference>
<evidence type="ECO:0000256" key="1">
    <source>
        <dbReference type="SAM" id="MobiDB-lite"/>
    </source>
</evidence>
<accession>A0A6J4M053</accession>
<organism evidence="2">
    <name type="scientific">uncultured Friedmanniella sp</name>
    <dbReference type="NCBI Taxonomy" id="335381"/>
    <lineage>
        <taxon>Bacteria</taxon>
        <taxon>Bacillati</taxon>
        <taxon>Actinomycetota</taxon>
        <taxon>Actinomycetes</taxon>
        <taxon>Propionibacteriales</taxon>
        <taxon>Nocardioidaceae</taxon>
        <taxon>Friedmanniella</taxon>
        <taxon>environmental samples</taxon>
    </lineage>
</organism>
<protein>
    <submittedName>
        <fullName evidence="2">Uncharacterized protein</fullName>
    </submittedName>
</protein>